<dbReference type="RefSeq" id="WP_059286437.1">
    <property type="nucleotide sequence ID" value="NZ_LNQU01000079.1"/>
</dbReference>
<evidence type="ECO:0000313" key="3">
    <source>
        <dbReference type="Proteomes" id="UP000248395"/>
    </source>
</evidence>
<dbReference type="OrthoDB" id="9814704at2"/>
<dbReference type="Pfam" id="PF00581">
    <property type="entry name" value="Rhodanese"/>
    <property type="match status" value="1"/>
</dbReference>
<dbReference type="SUPFAM" id="SSF52821">
    <property type="entry name" value="Rhodanese/Cell cycle control phosphatase"/>
    <property type="match status" value="1"/>
</dbReference>
<protein>
    <submittedName>
        <fullName evidence="2">Rhodanese-related sulfurtransferase</fullName>
    </submittedName>
</protein>
<proteinExistence type="predicted"/>
<dbReference type="PROSITE" id="PS00380">
    <property type="entry name" value="RHODANESE_1"/>
    <property type="match status" value="1"/>
</dbReference>
<sequence>MKHLFGALLGGVTAAAFAQRLLSGSSRLVIDVSSSEEFSAEHIPGARSLPLEQLEQQASSTIPDPATPLALYCRTGERARLAAARLRSLGYTQIENIGGMREAMQRLHQLL</sequence>
<dbReference type="InterPro" id="IPR036873">
    <property type="entry name" value="Rhodanese-like_dom_sf"/>
</dbReference>
<name>A0A318JG90_9NEIS</name>
<dbReference type="Gene3D" id="3.40.250.10">
    <property type="entry name" value="Rhodanese-like domain"/>
    <property type="match status" value="1"/>
</dbReference>
<dbReference type="Proteomes" id="UP000248395">
    <property type="component" value="Unassembled WGS sequence"/>
</dbReference>
<gene>
    <name evidence="2" type="ORF">DFR38_109192</name>
</gene>
<evidence type="ECO:0000259" key="1">
    <source>
        <dbReference type="PROSITE" id="PS50206"/>
    </source>
</evidence>
<reference evidence="2 3" key="1">
    <citation type="submission" date="2018-05" db="EMBL/GenBank/DDBJ databases">
        <title>Genomic Encyclopedia of Type Strains, Phase IV (KMG-IV): sequencing the most valuable type-strain genomes for metagenomic binning, comparative biology and taxonomic classification.</title>
        <authorList>
            <person name="Goeker M."/>
        </authorList>
    </citation>
    <scope>NUCLEOTIDE SEQUENCE [LARGE SCALE GENOMIC DNA]</scope>
    <source>
        <strain evidence="2 3">DSM 25134</strain>
    </source>
</reference>
<keyword evidence="2" id="KW-0808">Transferase</keyword>
<dbReference type="InterPro" id="IPR050229">
    <property type="entry name" value="GlpE_sulfurtransferase"/>
</dbReference>
<dbReference type="CDD" id="cd00158">
    <property type="entry name" value="RHOD"/>
    <property type="match status" value="1"/>
</dbReference>
<accession>A0A318JG90</accession>
<dbReference type="AlphaFoldDB" id="A0A318JG90"/>
<dbReference type="PROSITE" id="PS50206">
    <property type="entry name" value="RHODANESE_3"/>
    <property type="match status" value="1"/>
</dbReference>
<dbReference type="SMART" id="SM00450">
    <property type="entry name" value="RHOD"/>
    <property type="match status" value="1"/>
</dbReference>
<keyword evidence="3" id="KW-1185">Reference proteome</keyword>
<organism evidence="2 3">
    <name type="scientific">Aquitalea magnusonii</name>
    <dbReference type="NCBI Taxonomy" id="332411"/>
    <lineage>
        <taxon>Bacteria</taxon>
        <taxon>Pseudomonadati</taxon>
        <taxon>Pseudomonadota</taxon>
        <taxon>Betaproteobacteria</taxon>
        <taxon>Neisseriales</taxon>
        <taxon>Chromobacteriaceae</taxon>
        <taxon>Aquitalea</taxon>
    </lineage>
</organism>
<dbReference type="InterPro" id="IPR001307">
    <property type="entry name" value="Thiosulphate_STrfase_CS"/>
</dbReference>
<dbReference type="GO" id="GO:0004792">
    <property type="term" value="F:thiosulfate-cyanide sulfurtransferase activity"/>
    <property type="evidence" value="ECO:0007669"/>
    <property type="project" value="InterPro"/>
</dbReference>
<feature type="domain" description="Rhodanese" evidence="1">
    <location>
        <begin position="23"/>
        <end position="101"/>
    </location>
</feature>
<evidence type="ECO:0000313" key="2">
    <source>
        <dbReference type="EMBL" id="PXX46350.1"/>
    </source>
</evidence>
<dbReference type="PANTHER" id="PTHR43031:SF1">
    <property type="entry name" value="PYRIDINE NUCLEOTIDE-DISULPHIDE OXIDOREDUCTASE"/>
    <property type="match status" value="1"/>
</dbReference>
<dbReference type="PANTHER" id="PTHR43031">
    <property type="entry name" value="FAD-DEPENDENT OXIDOREDUCTASE"/>
    <property type="match status" value="1"/>
</dbReference>
<comment type="caution">
    <text evidence="2">The sequence shown here is derived from an EMBL/GenBank/DDBJ whole genome shotgun (WGS) entry which is preliminary data.</text>
</comment>
<dbReference type="EMBL" id="QJKC01000009">
    <property type="protein sequence ID" value="PXX46350.1"/>
    <property type="molecule type" value="Genomic_DNA"/>
</dbReference>
<dbReference type="InterPro" id="IPR001763">
    <property type="entry name" value="Rhodanese-like_dom"/>
</dbReference>